<evidence type="ECO:0000256" key="2">
    <source>
        <dbReference type="ARBA" id="ARBA00023235"/>
    </source>
</evidence>
<dbReference type="AlphaFoldDB" id="A0A419R433"/>
<dbReference type="RefSeq" id="WP_120107470.1">
    <property type="nucleotide sequence ID" value="NZ_RAHJ01000014.1"/>
</dbReference>
<dbReference type="Gene3D" id="3.10.310.10">
    <property type="entry name" value="Diaminopimelate Epimerase, Chain A, domain 1"/>
    <property type="match status" value="2"/>
</dbReference>
<evidence type="ECO:0000313" key="4">
    <source>
        <dbReference type="Proteomes" id="UP000284322"/>
    </source>
</evidence>
<evidence type="ECO:0000256" key="1">
    <source>
        <dbReference type="ARBA" id="ARBA00007673"/>
    </source>
</evidence>
<dbReference type="SUPFAM" id="SSF54506">
    <property type="entry name" value="Diaminopimelate epimerase-like"/>
    <property type="match status" value="2"/>
</dbReference>
<comment type="similarity">
    <text evidence="1">Belongs to the PrpF family.</text>
</comment>
<dbReference type="GO" id="GO:0016853">
    <property type="term" value="F:isomerase activity"/>
    <property type="evidence" value="ECO:0007669"/>
    <property type="project" value="UniProtKB-KW"/>
</dbReference>
<proteinExistence type="inferred from homology"/>
<accession>A0A419R433</accession>
<reference evidence="3 4" key="1">
    <citation type="submission" date="2018-09" db="EMBL/GenBank/DDBJ databases">
        <title>Altererythrobacter sp.Ery1 and Ery12, the genome sequencing of novel strains in genus Alterythrobacter.</title>
        <authorList>
            <person name="Cheng H."/>
            <person name="Wu Y.-H."/>
            <person name="Fang C."/>
            <person name="Xu X.-W."/>
        </authorList>
    </citation>
    <scope>NUCLEOTIDE SEQUENCE [LARGE SCALE GENOMIC DNA]</scope>
    <source>
        <strain evidence="3 4">Ery12</strain>
    </source>
</reference>
<name>A0A419R433_9SPHN</name>
<dbReference type="OrthoDB" id="9779763at2"/>
<evidence type="ECO:0000313" key="3">
    <source>
        <dbReference type="EMBL" id="RJX69120.1"/>
    </source>
</evidence>
<comment type="caution">
    <text evidence="3">The sequence shown here is derived from an EMBL/GenBank/DDBJ whole genome shotgun (WGS) entry which is preliminary data.</text>
</comment>
<dbReference type="EMBL" id="RAHJ01000014">
    <property type="protein sequence ID" value="RJX69120.1"/>
    <property type="molecule type" value="Genomic_DNA"/>
</dbReference>
<gene>
    <name evidence="3" type="ORF">D6858_04255</name>
</gene>
<dbReference type="Pfam" id="PF04303">
    <property type="entry name" value="PrpF"/>
    <property type="match status" value="1"/>
</dbReference>
<sequence length="377" mass="39186">MADQITLPCVLMRAGTSKGPFLHARDLPPPGPERDAMLIRLMGSPDLIQIDGLGGSRPITSKIAIISPSARDDADVDYLFAQVDIDSASISYSGNCGNISSGVGPFAIDEGLVPGTGPTTQVRIYNVNTDKILTAIVPVADGRARVTGDFTIPGVPGTGAEIVLDYTATTGAKTGRLLPTGAAENVLTLEDGRRIRFTLCDMGNPCVWVPAEDLGMEGIELAAQIDGDPALLATVHEIRGKVAVAGGMIARWQDVDLGLPMLGIVSPPQRYTTSDGAIVTADDIDLCVRLLFMGRMHESLAGTSSVSVAAASRIPGSTVAQAARIADPKRLRAGHPLGSMPVTVVAKSDSTGGITFTSVGFSRTARRLLAGTAYLPA</sequence>
<organism evidence="3 4">
    <name type="scientific">Tsuneonella suprasediminis</name>
    <dbReference type="NCBI Taxonomy" id="2306996"/>
    <lineage>
        <taxon>Bacteria</taxon>
        <taxon>Pseudomonadati</taxon>
        <taxon>Pseudomonadota</taxon>
        <taxon>Alphaproteobacteria</taxon>
        <taxon>Sphingomonadales</taxon>
        <taxon>Erythrobacteraceae</taxon>
        <taxon>Tsuneonella</taxon>
    </lineage>
</organism>
<keyword evidence="4" id="KW-1185">Reference proteome</keyword>
<dbReference type="PANTHER" id="PTHR43709:SF2">
    <property type="entry name" value="DUF453 DOMAIN PROTEIN (AFU_ORTHOLOGUE AFUA_6G00360)"/>
    <property type="match status" value="1"/>
</dbReference>
<keyword evidence="2" id="KW-0413">Isomerase</keyword>
<dbReference type="PANTHER" id="PTHR43709">
    <property type="entry name" value="ACONITATE ISOMERASE-RELATED"/>
    <property type="match status" value="1"/>
</dbReference>
<protein>
    <submittedName>
        <fullName evidence="3">PrpF protein</fullName>
    </submittedName>
</protein>
<dbReference type="InterPro" id="IPR007400">
    <property type="entry name" value="PrpF-like"/>
</dbReference>
<dbReference type="Proteomes" id="UP000284322">
    <property type="component" value="Unassembled WGS sequence"/>
</dbReference>